<dbReference type="OrthoDB" id="10031156at2759"/>
<dbReference type="Pfam" id="PF12449">
    <property type="entry name" value="DUF3684"/>
    <property type="match status" value="2"/>
</dbReference>
<sequence>MDSRSALWEAGRDETVEVNQRALIDKNADDAQATRVEIRFETPAFVNFTQSHGTPESLPAILKRLPDLKTEIMSRWIFKNDGVAFREEDWNRLKKIAEGNPDEGKIGAFLYVRRGDYEDSGVSQPLSISPLLRTATPTGRMKVKGISSTKVQIRASVLRLVYLGGSEKTPQKPRVATTGSNFFSSFISSFKTPVPTSPQPVSPPISAPDPLDVLDSSVQVQIFSAQVDVKLPNKLAQELERATKKRPPSSYSYQLIYTGKDEYDASVQEDETNLQIVGSIFKGLRADLDSLSIKGHATAQTTGMGGHHASRFIPTVEREAIDLVDQAVSVWNTELLGVGGLLCRAVYEHELSDIRNQWKALDAQLDPTSEIRSSLELRFVHVLRFFTFHASTPSGIVSRTLEDTFFQCAKDDSITILSTAGVMSARDVRYPEPPFLGFLKHLPVLPTPVLEPASAMVLNLRQRGLLSDIMFSDVLRELRSRPLTEAEMVECLKWRIGLPEAVILAHRQELTAEFLDAAHNRMTTSPEFAEQVFNILAKSWNSLPQPEQQHIIQLLGYTPCVPTVLGMKKPKESYFPNVNMFHDLPIINLPGPLKADKERLVKYSFGLPAFGADLWLSIKLLSLGVRKHVDLQLIFSRYLVSVRESLSPLEMDKLRDTRVFRASGGPSEANGIIPPSPPQRYTAAELYEPSPIHLSLQFPVLDWEGDKWRTNSPEAHFWIYGLRLSPRHQSPSLEDVLHRAASEVPEQRDTALHFFFDQFNSLYASTYKVTDFSNVAFVPAVKVDGTECLSTPTEVFVEKESAVMGFCVVKDQIRAEATLKLQLQYQPPTSLLISRLVANPPRALPEAQMVFEYLAGRFSAADLKQLKETPFIPFVRVDKSLAKFIKPSECYIGESAARLHSRVFTFVDFGKRASVFLQACGTKLEPSSQQIAEMLISNPKRFYELSGGSESYLEELRRIASNVGRIEKATQERMRRTPILLGLRRTMRDNAKAPPDDSDDEGNADLEYQLLRPSEIVIVDDTNAYRIFRNDIWVAPQDDLIETFYANLGAPPLSTVVQEECISSADAKSQKLALDTRALVLERLPLFLHDQRGHRTTFKFDWLNQDDNFKVKTVGKLLISSELVFGGKKIAKSRPASAGAKKDERGSLVLYLAENDRLDYYELKLRALKRRGYNVDRILNQQKLDRENREAAARELKQRTFGQPIETRTEENLMNGRKELPSAPKSDAIAAPSGGLMTAIQDIFRGPFSELPRSSPRPSGVPENSSGPFESFGAKPTFVDPRTRVTPTQDIGSERLTYVWNNGERNMQLALSSCREEKSDRVQNRSQMSVVKEANEGSYCDITGETDIFHAGDICGYKVYMAQKLYEVPEVFKQKLAVLQRFSEVIDPLRDQVYRIPSRSVAIFYDLEGPLIAFNRGGSIFLNLRYYEAWHDPQVMKGDLVQARISWYFVLAHEIAHNLVQPHNAEHEFYFSTLSEGHLRRLLPLLGS</sequence>
<accession>A0A9P6DQ49</accession>
<evidence type="ECO:0000313" key="3">
    <source>
        <dbReference type="Proteomes" id="UP000886523"/>
    </source>
</evidence>
<gene>
    <name evidence="2" type="ORF">BS47DRAFT_1366980</name>
</gene>
<dbReference type="PANTHER" id="PTHR47839">
    <property type="entry name" value="DOMAIN PROTEIN, PUTATIVE (AFU_ORTHOLOGUE AFUA_6G04830)-RELATED"/>
    <property type="match status" value="1"/>
</dbReference>
<feature type="region of interest" description="Disordered" evidence="1">
    <location>
        <begin position="1249"/>
        <end position="1286"/>
    </location>
</feature>
<name>A0A9P6DQ49_9AGAM</name>
<proteinExistence type="predicted"/>
<protein>
    <submittedName>
        <fullName evidence="2">Uncharacterized protein</fullName>
    </submittedName>
</protein>
<dbReference type="EMBL" id="MU129093">
    <property type="protein sequence ID" value="KAF9506993.1"/>
    <property type="molecule type" value="Genomic_DNA"/>
</dbReference>
<evidence type="ECO:0000256" key="1">
    <source>
        <dbReference type="SAM" id="MobiDB-lite"/>
    </source>
</evidence>
<organism evidence="2 3">
    <name type="scientific">Hydnum rufescens UP504</name>
    <dbReference type="NCBI Taxonomy" id="1448309"/>
    <lineage>
        <taxon>Eukaryota</taxon>
        <taxon>Fungi</taxon>
        <taxon>Dikarya</taxon>
        <taxon>Basidiomycota</taxon>
        <taxon>Agaricomycotina</taxon>
        <taxon>Agaricomycetes</taxon>
        <taxon>Cantharellales</taxon>
        <taxon>Hydnaceae</taxon>
        <taxon>Hydnum</taxon>
    </lineage>
</organism>
<dbReference type="InterPro" id="IPR022155">
    <property type="entry name" value="DUF3684"/>
</dbReference>
<dbReference type="PANTHER" id="PTHR47839:SF1">
    <property type="entry name" value="DOMAIN PROTEIN, PUTATIVE (AFU_ORTHOLOGUE AFUA_6G04830)-RELATED"/>
    <property type="match status" value="1"/>
</dbReference>
<keyword evidence="3" id="KW-1185">Reference proteome</keyword>
<evidence type="ECO:0000313" key="2">
    <source>
        <dbReference type="EMBL" id="KAF9506993.1"/>
    </source>
</evidence>
<comment type="caution">
    <text evidence="2">The sequence shown here is derived from an EMBL/GenBank/DDBJ whole genome shotgun (WGS) entry which is preliminary data.</text>
</comment>
<reference evidence="2" key="1">
    <citation type="journal article" date="2020" name="Nat. Commun.">
        <title>Large-scale genome sequencing of mycorrhizal fungi provides insights into the early evolution of symbiotic traits.</title>
        <authorList>
            <person name="Miyauchi S."/>
            <person name="Kiss E."/>
            <person name="Kuo A."/>
            <person name="Drula E."/>
            <person name="Kohler A."/>
            <person name="Sanchez-Garcia M."/>
            <person name="Morin E."/>
            <person name="Andreopoulos B."/>
            <person name="Barry K.W."/>
            <person name="Bonito G."/>
            <person name="Buee M."/>
            <person name="Carver A."/>
            <person name="Chen C."/>
            <person name="Cichocki N."/>
            <person name="Clum A."/>
            <person name="Culley D."/>
            <person name="Crous P.W."/>
            <person name="Fauchery L."/>
            <person name="Girlanda M."/>
            <person name="Hayes R.D."/>
            <person name="Keri Z."/>
            <person name="LaButti K."/>
            <person name="Lipzen A."/>
            <person name="Lombard V."/>
            <person name="Magnuson J."/>
            <person name="Maillard F."/>
            <person name="Murat C."/>
            <person name="Nolan M."/>
            <person name="Ohm R.A."/>
            <person name="Pangilinan J."/>
            <person name="Pereira M.F."/>
            <person name="Perotto S."/>
            <person name="Peter M."/>
            <person name="Pfister S."/>
            <person name="Riley R."/>
            <person name="Sitrit Y."/>
            <person name="Stielow J.B."/>
            <person name="Szollosi G."/>
            <person name="Zifcakova L."/>
            <person name="Stursova M."/>
            <person name="Spatafora J.W."/>
            <person name="Tedersoo L."/>
            <person name="Vaario L.M."/>
            <person name="Yamada A."/>
            <person name="Yan M."/>
            <person name="Wang P."/>
            <person name="Xu J."/>
            <person name="Bruns T."/>
            <person name="Baldrian P."/>
            <person name="Vilgalys R."/>
            <person name="Dunand C."/>
            <person name="Henrissat B."/>
            <person name="Grigoriev I.V."/>
            <person name="Hibbett D."/>
            <person name="Nagy L.G."/>
            <person name="Martin F.M."/>
        </authorList>
    </citation>
    <scope>NUCLEOTIDE SEQUENCE</scope>
    <source>
        <strain evidence="2">UP504</strain>
    </source>
</reference>
<dbReference type="Proteomes" id="UP000886523">
    <property type="component" value="Unassembled WGS sequence"/>
</dbReference>